<dbReference type="InterPro" id="IPR006426">
    <property type="entry name" value="Asn_synth_AEB"/>
</dbReference>
<reference evidence="6" key="1">
    <citation type="submission" date="2016-10" db="EMBL/GenBank/DDBJ databases">
        <title>Sequence of Gallionella enrichment culture.</title>
        <authorList>
            <person name="Poehlein A."/>
            <person name="Muehling M."/>
            <person name="Daniel R."/>
        </authorList>
    </citation>
    <scope>NUCLEOTIDE SEQUENCE</scope>
</reference>
<dbReference type="PANTHER" id="PTHR43284">
    <property type="entry name" value="ASPARAGINE SYNTHETASE (GLUTAMINE-HYDROLYZING)"/>
    <property type="match status" value="1"/>
</dbReference>
<proteinExistence type="inferred from homology"/>
<dbReference type="GO" id="GO:0005524">
    <property type="term" value="F:ATP binding"/>
    <property type="evidence" value="ECO:0007669"/>
    <property type="project" value="UniProtKB-KW"/>
</dbReference>
<feature type="domain" description="Glutamine amidotransferase type-2" evidence="5">
    <location>
        <begin position="2"/>
        <end position="214"/>
    </location>
</feature>
<evidence type="ECO:0000313" key="6">
    <source>
        <dbReference type="EMBL" id="OIQ92953.1"/>
    </source>
</evidence>
<dbReference type="EMBL" id="MLJW01000218">
    <property type="protein sequence ID" value="OIQ92953.1"/>
    <property type="molecule type" value="Genomic_DNA"/>
</dbReference>
<gene>
    <name evidence="6" type="primary">asnO_2</name>
    <name evidence="6" type="ORF">GALL_250800</name>
</gene>
<dbReference type="Gene3D" id="3.40.50.620">
    <property type="entry name" value="HUPs"/>
    <property type="match status" value="1"/>
</dbReference>
<dbReference type="PROSITE" id="PS51278">
    <property type="entry name" value="GATASE_TYPE_2"/>
    <property type="match status" value="1"/>
</dbReference>
<dbReference type="Pfam" id="PF13537">
    <property type="entry name" value="GATase_7"/>
    <property type="match status" value="1"/>
</dbReference>
<dbReference type="InterPro" id="IPR001962">
    <property type="entry name" value="Asn_synthase"/>
</dbReference>
<dbReference type="AlphaFoldDB" id="A0A1J5RAX1"/>
<sequence>MCGICGEMRFDGGQADIRAVARMRDALAPRGPDHAGSWAKDAIAFGHRRLAIIDLSASSDQPMTDAETGCTLVFNGVIYNYRELRAELASHGQRFVSQGDTEVILKAYAVWGAEFVHRLEGMFAFALWDPRTQTLLLARDRFGMKPLYLAQDDKRLRFASSLPALLAAGGVDKSLDPVALHHLFTLHAVVPAPHTILRGVRKLRPAHVLRVRVDGHSKLARYWALQATRPNPEPSEDEWIDRTRSSLCAALDSHRLAADVPVGVLLSGGLDSSLLVGLLADHVRDLRTYSIGFESLGDGTEKADEFEYSDLVAQHFGTRHHKLLIPNDAVLERLPHTIARMTEPMFSHDVVAFDLLSEWVGHDVKAVLAGQGADEVFAGYFWYPRMQAEHGTPLERFSRHYFDRDHAEWLSMIEPAFHVPDVTAELVERALAQPGAETFLDQVLRLDVTTLIVDDPVKRVDNLPMAHALELRVPFLDRQLVELAAAMPPAFRLRDGGKYPLKAVSRGILPDAVIDRPKGYFPVPVLKHVRGAFLDRMRALLNSHACRNRGLYRRAYVDRLLAAPEAPEHFTRIQGSKLWHLALLEWWLQTHVDGAPA</sequence>
<dbReference type="SUPFAM" id="SSF52402">
    <property type="entry name" value="Adenine nucleotide alpha hydrolases-like"/>
    <property type="match status" value="1"/>
</dbReference>
<name>A0A1J5RAX1_9ZZZZ</name>
<dbReference type="Gene3D" id="3.60.20.10">
    <property type="entry name" value="Glutamine Phosphoribosylpyrophosphate, subunit 1, domain 1"/>
    <property type="match status" value="1"/>
</dbReference>
<keyword evidence="2" id="KW-0547">Nucleotide-binding</keyword>
<dbReference type="EC" id="6.3.5.4" evidence="6"/>
<dbReference type="SUPFAM" id="SSF56235">
    <property type="entry name" value="N-terminal nucleophile aminohydrolases (Ntn hydrolases)"/>
    <property type="match status" value="1"/>
</dbReference>
<organism evidence="6">
    <name type="scientific">mine drainage metagenome</name>
    <dbReference type="NCBI Taxonomy" id="410659"/>
    <lineage>
        <taxon>unclassified sequences</taxon>
        <taxon>metagenomes</taxon>
        <taxon>ecological metagenomes</taxon>
    </lineage>
</organism>
<dbReference type="GO" id="GO:0004066">
    <property type="term" value="F:asparagine synthase (glutamine-hydrolyzing) activity"/>
    <property type="evidence" value="ECO:0007669"/>
    <property type="project" value="UniProtKB-EC"/>
</dbReference>
<evidence type="ECO:0000256" key="2">
    <source>
        <dbReference type="ARBA" id="ARBA00022741"/>
    </source>
</evidence>
<dbReference type="InterPro" id="IPR017535">
    <property type="entry name" value="Asparagine_synth"/>
</dbReference>
<evidence type="ECO:0000256" key="4">
    <source>
        <dbReference type="ARBA" id="ARBA00022962"/>
    </source>
</evidence>
<dbReference type="Pfam" id="PF00733">
    <property type="entry name" value="Asn_synthase"/>
    <property type="match status" value="1"/>
</dbReference>
<comment type="similarity">
    <text evidence="1">Belongs to the asparagine synthetase family.</text>
</comment>
<dbReference type="InterPro" id="IPR017932">
    <property type="entry name" value="GATase_2_dom"/>
</dbReference>
<dbReference type="CDD" id="cd00712">
    <property type="entry name" value="AsnB"/>
    <property type="match status" value="1"/>
</dbReference>
<dbReference type="InterPro" id="IPR014729">
    <property type="entry name" value="Rossmann-like_a/b/a_fold"/>
</dbReference>
<evidence type="ECO:0000256" key="1">
    <source>
        <dbReference type="ARBA" id="ARBA00005752"/>
    </source>
</evidence>
<evidence type="ECO:0000259" key="5">
    <source>
        <dbReference type="PROSITE" id="PS51278"/>
    </source>
</evidence>
<accession>A0A1J5RAX1</accession>
<protein>
    <submittedName>
        <fullName evidence="6">Asparagine synthetase 3</fullName>
        <ecNumber evidence="6">6.3.5.4</ecNumber>
    </submittedName>
</protein>
<dbReference type="CDD" id="cd01991">
    <property type="entry name" value="Asn_synthase_B_C"/>
    <property type="match status" value="1"/>
</dbReference>
<dbReference type="NCBIfam" id="TIGR03104">
    <property type="entry name" value="trio_amidotrans"/>
    <property type="match status" value="1"/>
</dbReference>
<dbReference type="PIRSF" id="PIRSF001589">
    <property type="entry name" value="Asn_synthetase_glu-h"/>
    <property type="match status" value="1"/>
</dbReference>
<comment type="caution">
    <text evidence="6">The sequence shown here is derived from an EMBL/GenBank/DDBJ whole genome shotgun (WGS) entry which is preliminary data.</text>
</comment>
<dbReference type="InterPro" id="IPR051786">
    <property type="entry name" value="ASN_synthetase/amidase"/>
</dbReference>
<dbReference type="InterPro" id="IPR029055">
    <property type="entry name" value="Ntn_hydrolases_N"/>
</dbReference>
<dbReference type="NCBIfam" id="TIGR01536">
    <property type="entry name" value="asn_synth_AEB"/>
    <property type="match status" value="1"/>
</dbReference>
<dbReference type="GO" id="GO:0005829">
    <property type="term" value="C:cytosol"/>
    <property type="evidence" value="ECO:0007669"/>
    <property type="project" value="TreeGrafter"/>
</dbReference>
<keyword evidence="6" id="KW-0436">Ligase</keyword>
<dbReference type="GO" id="GO:0006529">
    <property type="term" value="P:asparagine biosynthetic process"/>
    <property type="evidence" value="ECO:0007669"/>
    <property type="project" value="InterPro"/>
</dbReference>
<evidence type="ECO:0000256" key="3">
    <source>
        <dbReference type="ARBA" id="ARBA00022840"/>
    </source>
</evidence>
<keyword evidence="3" id="KW-0067">ATP-binding</keyword>
<keyword evidence="4" id="KW-0315">Glutamine amidotransferase</keyword>
<dbReference type="PANTHER" id="PTHR43284:SF1">
    <property type="entry name" value="ASPARAGINE SYNTHETASE"/>
    <property type="match status" value="1"/>
</dbReference>
<dbReference type="InterPro" id="IPR033738">
    <property type="entry name" value="AsnB_N"/>
</dbReference>